<feature type="region of interest" description="Disordered" evidence="1">
    <location>
        <begin position="351"/>
        <end position="380"/>
    </location>
</feature>
<reference evidence="3" key="1">
    <citation type="submission" date="2023-03" db="EMBL/GenBank/DDBJ databases">
        <title>Massive genome expansion in bonnet fungi (Mycena s.s.) driven by repeated elements and novel gene families across ecological guilds.</title>
        <authorList>
            <consortium name="Lawrence Berkeley National Laboratory"/>
            <person name="Harder C.B."/>
            <person name="Miyauchi S."/>
            <person name="Viragh M."/>
            <person name="Kuo A."/>
            <person name="Thoen E."/>
            <person name="Andreopoulos B."/>
            <person name="Lu D."/>
            <person name="Skrede I."/>
            <person name="Drula E."/>
            <person name="Henrissat B."/>
            <person name="Morin E."/>
            <person name="Kohler A."/>
            <person name="Barry K."/>
            <person name="LaButti K."/>
            <person name="Morin E."/>
            <person name="Salamov A."/>
            <person name="Lipzen A."/>
            <person name="Mereny Z."/>
            <person name="Hegedus B."/>
            <person name="Baldrian P."/>
            <person name="Stursova M."/>
            <person name="Weitz H."/>
            <person name="Taylor A."/>
            <person name="Grigoriev I.V."/>
            <person name="Nagy L.G."/>
            <person name="Martin F."/>
            <person name="Kauserud H."/>
        </authorList>
    </citation>
    <scope>NUCLEOTIDE SEQUENCE</scope>
    <source>
        <strain evidence="3">CBHHK200</strain>
    </source>
</reference>
<feature type="transmembrane region" description="Helical" evidence="2">
    <location>
        <begin position="188"/>
        <end position="210"/>
    </location>
</feature>
<evidence type="ECO:0000313" key="3">
    <source>
        <dbReference type="EMBL" id="KAJ7037945.1"/>
    </source>
</evidence>
<feature type="transmembrane region" description="Helical" evidence="2">
    <location>
        <begin position="241"/>
        <end position="261"/>
    </location>
</feature>
<feature type="compositionally biased region" description="Basic and acidic residues" evidence="1">
    <location>
        <begin position="362"/>
        <end position="380"/>
    </location>
</feature>
<evidence type="ECO:0000256" key="2">
    <source>
        <dbReference type="SAM" id="Phobius"/>
    </source>
</evidence>
<keyword evidence="2" id="KW-0472">Membrane</keyword>
<organism evidence="3 4">
    <name type="scientific">Mycena alexandri</name>
    <dbReference type="NCBI Taxonomy" id="1745969"/>
    <lineage>
        <taxon>Eukaryota</taxon>
        <taxon>Fungi</taxon>
        <taxon>Dikarya</taxon>
        <taxon>Basidiomycota</taxon>
        <taxon>Agaricomycotina</taxon>
        <taxon>Agaricomycetes</taxon>
        <taxon>Agaricomycetidae</taxon>
        <taxon>Agaricales</taxon>
        <taxon>Marasmiineae</taxon>
        <taxon>Mycenaceae</taxon>
        <taxon>Mycena</taxon>
    </lineage>
</organism>
<accession>A0AAD6T3V0</accession>
<feature type="transmembrane region" description="Helical" evidence="2">
    <location>
        <begin position="142"/>
        <end position="168"/>
    </location>
</feature>
<feature type="transmembrane region" description="Helical" evidence="2">
    <location>
        <begin position="105"/>
        <end position="130"/>
    </location>
</feature>
<evidence type="ECO:0000313" key="4">
    <source>
        <dbReference type="Proteomes" id="UP001218188"/>
    </source>
</evidence>
<keyword evidence="4" id="KW-1185">Reference proteome</keyword>
<name>A0AAD6T3V0_9AGAR</name>
<dbReference type="AlphaFoldDB" id="A0AAD6T3V0"/>
<feature type="transmembrane region" description="Helical" evidence="2">
    <location>
        <begin position="55"/>
        <end position="74"/>
    </location>
</feature>
<keyword evidence="2" id="KW-0812">Transmembrane</keyword>
<dbReference type="Proteomes" id="UP001218188">
    <property type="component" value="Unassembled WGS sequence"/>
</dbReference>
<comment type="caution">
    <text evidence="3">The sequence shown here is derived from an EMBL/GenBank/DDBJ whole genome shotgun (WGS) entry which is preliminary data.</text>
</comment>
<feature type="transmembrane region" description="Helical" evidence="2">
    <location>
        <begin position="20"/>
        <end position="43"/>
    </location>
</feature>
<evidence type="ECO:0000256" key="1">
    <source>
        <dbReference type="SAM" id="MobiDB-lite"/>
    </source>
</evidence>
<feature type="transmembrane region" description="Helical" evidence="2">
    <location>
        <begin position="281"/>
        <end position="303"/>
    </location>
</feature>
<proteinExistence type="predicted"/>
<protein>
    <submittedName>
        <fullName evidence="3">Uncharacterized protein</fullName>
    </submittedName>
</protein>
<dbReference type="EMBL" id="JARJCM010000034">
    <property type="protein sequence ID" value="KAJ7037945.1"/>
    <property type="molecule type" value="Genomic_DNA"/>
</dbReference>
<sequence>MTPEEIQTLRDIGLDIVGSFVAIVSETAWLAVYAVLVLNASFALLGKEGRSRSSLLTWLAILVMFMITVVLWALDMTNFIMQAKLTLILNPELSLGTRFANAQSFMFPLIAAIDALYAYLSLLGDAIIIWRVWKLKGYFRAWVFVFPLTLLVGSIISAIMLTYCVAAIGSDIVIGTFQKPPFCRGVQITTFTMACATTATATLLIFLTTWSYRHSIKPMLVDSFLASDGTTRRKRSQVETVLVLLLESGLLYFLFFALQLTGDIPQVKDWIQSHASVSLAWVMYSYCCSVIVGIYPTAVIVLVQSRHGVLDEAAAAASVSASKRHNTPSQAPWPRLHISLDDIEVRSEMVTSSHDLNSSHNRHTEPHKPAERWEGSSEAY</sequence>
<keyword evidence="2" id="KW-1133">Transmembrane helix</keyword>
<gene>
    <name evidence="3" type="ORF">C8F04DRAFT_1090733</name>
</gene>